<dbReference type="EMBL" id="BTRK01000005">
    <property type="protein sequence ID" value="GMR52208.1"/>
    <property type="molecule type" value="Genomic_DNA"/>
</dbReference>
<dbReference type="PROSITE" id="PS00028">
    <property type="entry name" value="ZINC_FINGER_C2H2_1"/>
    <property type="match status" value="1"/>
</dbReference>
<dbReference type="InterPro" id="IPR013087">
    <property type="entry name" value="Znf_C2H2_type"/>
</dbReference>
<dbReference type="Gene3D" id="3.30.160.60">
    <property type="entry name" value="Classic Zinc Finger"/>
    <property type="match status" value="1"/>
</dbReference>
<keyword evidence="1" id="KW-0479">Metal-binding</keyword>
<evidence type="ECO:0000313" key="4">
    <source>
        <dbReference type="Proteomes" id="UP001328107"/>
    </source>
</evidence>
<gene>
    <name evidence="3" type="ORF">PMAYCL1PPCAC_22403</name>
</gene>
<proteinExistence type="predicted"/>
<feature type="domain" description="C2H2-type" evidence="2">
    <location>
        <begin position="57"/>
        <end position="85"/>
    </location>
</feature>
<protein>
    <recommendedName>
        <fullName evidence="2">C2H2-type domain-containing protein</fullName>
    </recommendedName>
</protein>
<evidence type="ECO:0000259" key="2">
    <source>
        <dbReference type="PROSITE" id="PS50157"/>
    </source>
</evidence>
<dbReference type="Proteomes" id="UP001328107">
    <property type="component" value="Unassembled WGS sequence"/>
</dbReference>
<evidence type="ECO:0000313" key="3">
    <source>
        <dbReference type="EMBL" id="GMR52208.1"/>
    </source>
</evidence>
<dbReference type="Pfam" id="PF00096">
    <property type="entry name" value="zf-C2H2"/>
    <property type="match status" value="2"/>
</dbReference>
<feature type="non-terminal residue" evidence="3">
    <location>
        <position position="128"/>
    </location>
</feature>
<evidence type="ECO:0000256" key="1">
    <source>
        <dbReference type="PROSITE-ProRule" id="PRU00042"/>
    </source>
</evidence>
<dbReference type="PROSITE" id="PS50157">
    <property type="entry name" value="ZINC_FINGER_C2H2_2"/>
    <property type="match status" value="2"/>
</dbReference>
<dbReference type="SMART" id="SM00355">
    <property type="entry name" value="ZnF_C2H2"/>
    <property type="match status" value="2"/>
</dbReference>
<organism evidence="3 4">
    <name type="scientific">Pristionchus mayeri</name>
    <dbReference type="NCBI Taxonomy" id="1317129"/>
    <lineage>
        <taxon>Eukaryota</taxon>
        <taxon>Metazoa</taxon>
        <taxon>Ecdysozoa</taxon>
        <taxon>Nematoda</taxon>
        <taxon>Chromadorea</taxon>
        <taxon>Rhabditida</taxon>
        <taxon>Rhabditina</taxon>
        <taxon>Diplogasteromorpha</taxon>
        <taxon>Diplogasteroidea</taxon>
        <taxon>Neodiplogasteridae</taxon>
        <taxon>Pristionchus</taxon>
    </lineage>
</organism>
<dbReference type="AlphaFoldDB" id="A0AAN5CWQ0"/>
<keyword evidence="4" id="KW-1185">Reference proteome</keyword>
<keyword evidence="1" id="KW-0863">Zinc-finger</keyword>
<dbReference type="GO" id="GO:0008270">
    <property type="term" value="F:zinc ion binding"/>
    <property type="evidence" value="ECO:0007669"/>
    <property type="project" value="UniProtKB-KW"/>
</dbReference>
<sequence>HLLKNKGHRALDRTFMRKNKSTPANKVFPCSKCYMKLISKEKFKKHMRTHAHSKLVFKCSYCEKSFRSAASRNNHIHSVYLMERTKVNELPKIMGFEVFTNSSGLSKMRYDADMENKVSEHNSSALFE</sequence>
<feature type="non-terminal residue" evidence="3">
    <location>
        <position position="1"/>
    </location>
</feature>
<dbReference type="SUPFAM" id="SSF57667">
    <property type="entry name" value="beta-beta-alpha zinc fingers"/>
    <property type="match status" value="1"/>
</dbReference>
<dbReference type="InterPro" id="IPR036236">
    <property type="entry name" value="Znf_C2H2_sf"/>
</dbReference>
<feature type="domain" description="C2H2-type" evidence="2">
    <location>
        <begin position="28"/>
        <end position="55"/>
    </location>
</feature>
<comment type="caution">
    <text evidence="3">The sequence shown here is derived from an EMBL/GenBank/DDBJ whole genome shotgun (WGS) entry which is preliminary data.</text>
</comment>
<keyword evidence="1" id="KW-0862">Zinc</keyword>
<reference evidence="4" key="1">
    <citation type="submission" date="2022-10" db="EMBL/GenBank/DDBJ databases">
        <title>Genome assembly of Pristionchus species.</title>
        <authorList>
            <person name="Yoshida K."/>
            <person name="Sommer R.J."/>
        </authorList>
    </citation>
    <scope>NUCLEOTIDE SEQUENCE [LARGE SCALE GENOMIC DNA]</scope>
    <source>
        <strain evidence="4">RS5460</strain>
    </source>
</reference>
<name>A0AAN5CWQ0_9BILA</name>
<accession>A0AAN5CWQ0</accession>